<protein>
    <recommendedName>
        <fullName evidence="6">Transport permease protein</fullName>
    </recommendedName>
</protein>
<reference evidence="9" key="1">
    <citation type="journal article" date="2019" name="Int. J. Syst. Evol. Microbiol.">
        <title>The Global Catalogue of Microorganisms (GCM) 10K type strain sequencing project: providing services to taxonomists for standard genome sequencing and annotation.</title>
        <authorList>
            <consortium name="The Broad Institute Genomics Platform"/>
            <consortium name="The Broad Institute Genome Sequencing Center for Infectious Disease"/>
            <person name="Wu L."/>
            <person name="Ma J."/>
        </authorList>
    </citation>
    <scope>NUCLEOTIDE SEQUENCE [LARGE SCALE GENOMIC DNA]</scope>
    <source>
        <strain evidence="9">JCM 4350</strain>
    </source>
</reference>
<dbReference type="EMBL" id="BMSZ01000022">
    <property type="protein sequence ID" value="GGS78291.1"/>
    <property type="molecule type" value="Genomic_DNA"/>
</dbReference>
<keyword evidence="6" id="KW-1003">Cell membrane</keyword>
<name>A0ABQ2TMJ6_STRBA</name>
<evidence type="ECO:0000313" key="8">
    <source>
        <dbReference type="EMBL" id="GGS78291.1"/>
    </source>
</evidence>
<feature type="transmembrane region" description="Helical" evidence="6">
    <location>
        <begin position="134"/>
        <end position="154"/>
    </location>
</feature>
<dbReference type="InterPro" id="IPR047817">
    <property type="entry name" value="ABC2_TM_bact-type"/>
</dbReference>
<dbReference type="InterPro" id="IPR000412">
    <property type="entry name" value="ABC_2_transport"/>
</dbReference>
<comment type="similarity">
    <text evidence="6">Belongs to the ABC-2 integral membrane protein family.</text>
</comment>
<evidence type="ECO:0000259" key="7">
    <source>
        <dbReference type="PROSITE" id="PS51012"/>
    </source>
</evidence>
<evidence type="ECO:0000256" key="5">
    <source>
        <dbReference type="ARBA" id="ARBA00023251"/>
    </source>
</evidence>
<dbReference type="PROSITE" id="PS51012">
    <property type="entry name" value="ABC_TM2"/>
    <property type="match status" value="1"/>
</dbReference>
<evidence type="ECO:0000256" key="4">
    <source>
        <dbReference type="ARBA" id="ARBA00023136"/>
    </source>
</evidence>
<keyword evidence="5" id="KW-0046">Antibiotic resistance</keyword>
<feature type="transmembrane region" description="Helical" evidence="6">
    <location>
        <begin position="79"/>
        <end position="104"/>
    </location>
</feature>
<dbReference type="PRINTS" id="PR00164">
    <property type="entry name" value="ABC2TRNSPORT"/>
</dbReference>
<feature type="transmembrane region" description="Helical" evidence="6">
    <location>
        <begin position="196"/>
        <end position="215"/>
    </location>
</feature>
<dbReference type="Proteomes" id="UP000659767">
    <property type="component" value="Unassembled WGS sequence"/>
</dbReference>
<keyword evidence="4 6" id="KW-0472">Membrane</keyword>
<feature type="transmembrane region" description="Helical" evidence="6">
    <location>
        <begin position="251"/>
        <end position="270"/>
    </location>
</feature>
<keyword evidence="3 6" id="KW-1133">Transmembrane helix</keyword>
<feature type="transmembrane region" description="Helical" evidence="6">
    <location>
        <begin position="160"/>
        <end position="184"/>
    </location>
</feature>
<dbReference type="RefSeq" id="WP_069737012.1">
    <property type="nucleotide sequence ID" value="NZ_BMSZ01000022.1"/>
</dbReference>
<sequence length="280" mass="29748">MTAPTVSPAPTRPAGSAWRGTSYQRQILVLTGRSLTAMLKNPQLVAFSLLQPLIMLILFSQVFGTVLESSTLFPEDVSYINYLMPAILIMTGIGASLQSGMGLINDMRNGVLARFRSLPIRASSVLVARSLSDLIRTGTQLALLLLFAVLLFGFEPGGGLLGTLGAALLGLAVSWALTWVFLAFAAWLRNSEVMQAVGFLIMFPLMFASSAYVPLDGLPGWLQLVAHVNPLTYAIDAARALSLGNPVGSDVLLALATSAAVLAVSAFAAVRGFRRPLQAR</sequence>
<dbReference type="InterPro" id="IPR052902">
    <property type="entry name" value="ABC-2_transporter"/>
</dbReference>
<evidence type="ECO:0000256" key="3">
    <source>
        <dbReference type="ARBA" id="ARBA00022989"/>
    </source>
</evidence>
<dbReference type="PANTHER" id="PTHR43027">
    <property type="entry name" value="DOXORUBICIN RESISTANCE ABC TRANSPORTER PERMEASE PROTEIN DRRC-RELATED"/>
    <property type="match status" value="1"/>
</dbReference>
<dbReference type="PANTHER" id="PTHR43027:SF2">
    <property type="entry name" value="TRANSPORT PERMEASE PROTEIN"/>
    <property type="match status" value="1"/>
</dbReference>
<evidence type="ECO:0000256" key="6">
    <source>
        <dbReference type="RuleBase" id="RU361157"/>
    </source>
</evidence>
<dbReference type="InterPro" id="IPR013525">
    <property type="entry name" value="ABC2_TM"/>
</dbReference>
<organism evidence="8 9">
    <name type="scientific">Streptomyces badius</name>
    <dbReference type="NCBI Taxonomy" id="1941"/>
    <lineage>
        <taxon>Bacteria</taxon>
        <taxon>Bacillati</taxon>
        <taxon>Actinomycetota</taxon>
        <taxon>Actinomycetes</taxon>
        <taxon>Kitasatosporales</taxon>
        <taxon>Streptomycetaceae</taxon>
        <taxon>Streptomyces</taxon>
    </lineage>
</organism>
<feature type="transmembrane region" description="Helical" evidence="6">
    <location>
        <begin position="44"/>
        <end position="67"/>
    </location>
</feature>
<comment type="subcellular location">
    <subcellularLocation>
        <location evidence="6">Cell membrane</location>
        <topology evidence="6">Multi-pass membrane protein</topology>
    </subcellularLocation>
    <subcellularLocation>
        <location evidence="1">Membrane</location>
        <topology evidence="1">Multi-pass membrane protein</topology>
    </subcellularLocation>
</comment>
<evidence type="ECO:0000256" key="2">
    <source>
        <dbReference type="ARBA" id="ARBA00022692"/>
    </source>
</evidence>
<dbReference type="Pfam" id="PF01061">
    <property type="entry name" value="ABC2_membrane"/>
    <property type="match status" value="1"/>
</dbReference>
<feature type="domain" description="ABC transmembrane type-2" evidence="7">
    <location>
        <begin position="43"/>
        <end position="276"/>
    </location>
</feature>
<comment type="caution">
    <text evidence="8">The sequence shown here is derived from an EMBL/GenBank/DDBJ whole genome shotgun (WGS) entry which is preliminary data.</text>
</comment>
<gene>
    <name evidence="8" type="ORF">GCM10010253_61460</name>
</gene>
<keyword evidence="2 6" id="KW-0812">Transmembrane</keyword>
<accession>A0ABQ2TMJ6</accession>
<dbReference type="PIRSF" id="PIRSF006648">
    <property type="entry name" value="DrrB"/>
    <property type="match status" value="1"/>
</dbReference>
<evidence type="ECO:0000313" key="9">
    <source>
        <dbReference type="Proteomes" id="UP000659767"/>
    </source>
</evidence>
<proteinExistence type="inferred from homology"/>
<keyword evidence="9" id="KW-1185">Reference proteome</keyword>
<evidence type="ECO:0000256" key="1">
    <source>
        <dbReference type="ARBA" id="ARBA00004141"/>
    </source>
</evidence>
<keyword evidence="6" id="KW-0813">Transport</keyword>